<evidence type="ECO:0008006" key="4">
    <source>
        <dbReference type="Google" id="ProtNLM"/>
    </source>
</evidence>
<keyword evidence="3" id="KW-1185">Reference proteome</keyword>
<dbReference type="STRING" id="57664.SAMN05661003_10686"/>
<evidence type="ECO:0000256" key="1">
    <source>
        <dbReference type="SAM" id="SignalP"/>
    </source>
</evidence>
<dbReference type="SUPFAM" id="SSF48452">
    <property type="entry name" value="TPR-like"/>
    <property type="match status" value="2"/>
</dbReference>
<dbReference type="OrthoDB" id="5428062at2"/>
<evidence type="ECO:0000313" key="3">
    <source>
        <dbReference type="Proteomes" id="UP000243205"/>
    </source>
</evidence>
<dbReference type="Proteomes" id="UP000243205">
    <property type="component" value="Unassembled WGS sequence"/>
</dbReference>
<accession>A0A1G7BL33</accession>
<proteinExistence type="predicted"/>
<dbReference type="RefSeq" id="WP_143012104.1">
    <property type="nucleotide sequence ID" value="NZ_FNAQ01000006.1"/>
</dbReference>
<dbReference type="AlphaFoldDB" id="A0A1G7BL33"/>
<feature type="chain" id="PRO_5017201958" description="Tetratricopeptide repeat-containing protein" evidence="1">
    <location>
        <begin position="26"/>
        <end position="808"/>
    </location>
</feature>
<feature type="signal peptide" evidence="1">
    <location>
        <begin position="1"/>
        <end position="25"/>
    </location>
</feature>
<protein>
    <recommendedName>
        <fullName evidence="4">Tetratricopeptide repeat-containing protein</fullName>
    </recommendedName>
</protein>
<dbReference type="Gene3D" id="1.25.40.10">
    <property type="entry name" value="Tetratricopeptide repeat domain"/>
    <property type="match status" value="3"/>
</dbReference>
<dbReference type="EMBL" id="FNAQ01000006">
    <property type="protein sequence ID" value="SDE27627.1"/>
    <property type="molecule type" value="Genomic_DNA"/>
</dbReference>
<dbReference type="InterPro" id="IPR011990">
    <property type="entry name" value="TPR-like_helical_dom_sf"/>
</dbReference>
<sequence length="808" mass="91234">MNVIKAMMLPLLALLLLARTGSVLAAEAVLLQEMVKQDDANLSRFVLRFDRMPGFRVETSGQKIDIILEEASLAANAPLPPSDERLVRILAGQTSDTLVLSLLLRRPPYFVNPVRDRLENRLTIDVHWRDDQSRSRPAIARALPGHVAISGDGSLSARSLESGYRGRWSDFFTEYERPLQLPAQLRYSWPPFPCLQYFRDVEPLLSGEVLDQAQQRNWSQALEACDRIDRQRLAPMQQIGLELIRVELLLRADRHRQAADLLQQLRLQLQEETPRPADLQDCAELLELYLLAQRSETPFELLAQLDLLMENNALPDVAEQLRLLQIEAFLVAGNAELAASLAEEALQGDPGPPQGRLQQRLADAWFLQGRLEMATDLYQELGQQIDDAPFSLAGYSLGLYRQRRFDEALLALRRLLEQSSDSDLRDQARYAIALALLHRGEANSALAQLHQIFPGNEGGLLARAKIADLSVAGGDARSRAQALEDYALLEERFSDRAARAEMQFKQALVLFLLERRAEAVEQLRQFLISDRLTDLRPHALALLAELLPGLIDQYVQEERYFDALVLVEQNREILVASQRNYDFLLQLGTVFSRLQFAERALRLYQYLLDATADADRRAAIYPPLLQALAALQQHQQVIDYARRYQQEYPAGTQQDQVLLALVHALLAQGDTAAADQILHDRQRPFGVALEQLAARRAEQRGALAVARRHLDQLEAQAPQAMTAEDRFLLADLCARLGDLVRASALYRQTAKNPGLRLASLYRLGELALQQGQRQEGLRFLRQVAETEEPSAWKDLAREALRMAGFRPL</sequence>
<name>A0A1G7BL33_9BACT</name>
<reference evidence="3" key="1">
    <citation type="submission" date="2016-10" db="EMBL/GenBank/DDBJ databases">
        <authorList>
            <person name="Varghese N."/>
            <person name="Submissions S."/>
        </authorList>
    </citation>
    <scope>NUCLEOTIDE SEQUENCE [LARGE SCALE GENOMIC DNA]</scope>
    <source>
        <strain evidence="3">DSM 8987</strain>
    </source>
</reference>
<organism evidence="2 3">
    <name type="scientific">Desulfuromonas thiophila</name>
    <dbReference type="NCBI Taxonomy" id="57664"/>
    <lineage>
        <taxon>Bacteria</taxon>
        <taxon>Pseudomonadati</taxon>
        <taxon>Thermodesulfobacteriota</taxon>
        <taxon>Desulfuromonadia</taxon>
        <taxon>Desulfuromonadales</taxon>
        <taxon>Desulfuromonadaceae</taxon>
        <taxon>Desulfuromonas</taxon>
    </lineage>
</organism>
<evidence type="ECO:0000313" key="2">
    <source>
        <dbReference type="EMBL" id="SDE27627.1"/>
    </source>
</evidence>
<keyword evidence="1" id="KW-0732">Signal</keyword>
<gene>
    <name evidence="2" type="ORF">SAMN05661003_10686</name>
</gene>